<gene>
    <name evidence="3" type="ORF">POL67_25035</name>
</gene>
<dbReference type="PANTHER" id="PTHR45982">
    <property type="entry name" value="REGULATOR OF CHROMOSOME CONDENSATION"/>
    <property type="match status" value="1"/>
</dbReference>
<keyword evidence="4" id="KW-1185">Reference proteome</keyword>
<evidence type="ECO:0000313" key="4">
    <source>
        <dbReference type="Proteomes" id="UP001221411"/>
    </source>
</evidence>
<evidence type="ECO:0000256" key="2">
    <source>
        <dbReference type="SAM" id="SignalP"/>
    </source>
</evidence>
<dbReference type="PROSITE" id="PS51257">
    <property type="entry name" value="PROKAR_LIPOPROTEIN"/>
    <property type="match status" value="1"/>
</dbReference>
<dbReference type="PROSITE" id="PS50012">
    <property type="entry name" value="RCC1_3"/>
    <property type="match status" value="4"/>
</dbReference>
<dbReference type="InterPro" id="IPR000408">
    <property type="entry name" value="Reg_chr_condens"/>
</dbReference>
<keyword evidence="2" id="KW-0732">Signal</keyword>
<evidence type="ECO:0000256" key="1">
    <source>
        <dbReference type="SAM" id="MobiDB-lite"/>
    </source>
</evidence>
<evidence type="ECO:0008006" key="5">
    <source>
        <dbReference type="Google" id="ProtNLM"/>
    </source>
</evidence>
<reference evidence="3 4" key="1">
    <citation type="submission" date="2022-11" db="EMBL/GenBank/DDBJ databases">
        <title>Minimal conservation of predation-associated metabolite biosynthetic gene clusters underscores biosynthetic potential of Myxococcota including descriptions for ten novel species: Archangium lansinium sp. nov., Myxococcus landrumus sp. nov., Nannocystis bai.</title>
        <authorList>
            <person name="Ahearne A."/>
            <person name="Stevens C."/>
            <person name="Dowd S."/>
        </authorList>
    </citation>
    <scope>NUCLEOTIDE SEQUENCE [LARGE SCALE GENOMIC DNA]</scope>
    <source>
        <strain evidence="3 4">RJM3</strain>
    </source>
</reference>
<protein>
    <recommendedName>
        <fullName evidence="5">BNR repeat domain protein</fullName>
    </recommendedName>
</protein>
<dbReference type="SUPFAM" id="SSF50985">
    <property type="entry name" value="RCC1/BLIP-II"/>
    <property type="match status" value="1"/>
</dbReference>
<dbReference type="PANTHER" id="PTHR45982:SF1">
    <property type="entry name" value="REGULATOR OF CHROMOSOME CONDENSATION"/>
    <property type="match status" value="1"/>
</dbReference>
<dbReference type="InterPro" id="IPR051553">
    <property type="entry name" value="Ran_GTPase-activating"/>
</dbReference>
<dbReference type="Proteomes" id="UP001221411">
    <property type="component" value="Unassembled WGS sequence"/>
</dbReference>
<dbReference type="Pfam" id="PF13540">
    <property type="entry name" value="RCC1_2"/>
    <property type="match status" value="5"/>
</dbReference>
<proteinExistence type="predicted"/>
<dbReference type="RefSeq" id="WP_271921333.1">
    <property type="nucleotide sequence ID" value="NZ_JAQNDO010000001.1"/>
</dbReference>
<feature type="chain" id="PRO_5046664597" description="BNR repeat domain protein" evidence="2">
    <location>
        <begin position="30"/>
        <end position="506"/>
    </location>
</feature>
<dbReference type="PRINTS" id="PR00633">
    <property type="entry name" value="RCCNDNSATION"/>
</dbReference>
<feature type="compositionally biased region" description="Gly residues" evidence="1">
    <location>
        <begin position="47"/>
        <end position="65"/>
    </location>
</feature>
<accession>A0ABT5ES91</accession>
<dbReference type="EMBL" id="JAQNDO010000001">
    <property type="protein sequence ID" value="MDC0744621.1"/>
    <property type="molecule type" value="Genomic_DNA"/>
</dbReference>
<dbReference type="InterPro" id="IPR009091">
    <property type="entry name" value="RCC1/BLIP-II"/>
</dbReference>
<dbReference type="Gene3D" id="2.130.10.30">
    <property type="entry name" value="Regulator of chromosome condensation 1/beta-lactamase-inhibitor protein II"/>
    <property type="match status" value="3"/>
</dbReference>
<sequence>MKLNAQWPSPRARLALFVGLQLALLSASCGPRPNEPGGNSASSSASAGGGGGGGGGSGGGGGGGGGSGGGGVGGGGSGGVGGGALCGNGKVDSGESCDREITMGADACPTACSDGNSCTSDTLVGSAASCSASCSFAPISACVGGDGCCPAGCTGASDSDCPSVIAITAGFEHTCALLSSGGMKCWGSNNAGQLGNDAIPQHSPVPVDVQILGAGFSAAEIAAGGGNTCAVSSAGSLACWGADSFGQAYSQGSGVAAVAPGGDHACLLTSTGGVRCWGTNAYGQLGNNSTLQSTVPVDVQGLASGVKAIGASSGFSCALTNAGGVKCWGHSMGPVNQNNNLVPVDKSSLASGVAALAVGGNASDHHLCALLSNGQVKCLGYNALGQLGDGTYQNNDVTSIVVASNIVEIAAGTHHTCALTSGGMVQCWGDNSFGQLGNAYLKINYPVPVEGLTSGVSAITAGGFHTCALLNTGHVKCWGANGNGQVGNNSISQKISAPVDVVGLPD</sequence>
<evidence type="ECO:0000313" key="3">
    <source>
        <dbReference type="EMBL" id="MDC0744621.1"/>
    </source>
</evidence>
<name>A0ABT5ES91_9BACT</name>
<organism evidence="3 4">
    <name type="scientific">Polyangium mundeleinium</name>
    <dbReference type="NCBI Taxonomy" id="2995306"/>
    <lineage>
        <taxon>Bacteria</taxon>
        <taxon>Pseudomonadati</taxon>
        <taxon>Myxococcota</taxon>
        <taxon>Polyangia</taxon>
        <taxon>Polyangiales</taxon>
        <taxon>Polyangiaceae</taxon>
        <taxon>Polyangium</taxon>
    </lineage>
</organism>
<feature type="region of interest" description="Disordered" evidence="1">
    <location>
        <begin position="31"/>
        <end position="65"/>
    </location>
</feature>
<comment type="caution">
    <text evidence="3">The sequence shown here is derived from an EMBL/GenBank/DDBJ whole genome shotgun (WGS) entry which is preliminary data.</text>
</comment>
<feature type="compositionally biased region" description="Low complexity" evidence="1">
    <location>
        <begin position="37"/>
        <end position="46"/>
    </location>
</feature>
<feature type="signal peptide" evidence="2">
    <location>
        <begin position="1"/>
        <end position="29"/>
    </location>
</feature>